<feature type="compositionally biased region" description="Basic and acidic residues" evidence="5">
    <location>
        <begin position="169"/>
        <end position="179"/>
    </location>
</feature>
<keyword evidence="3" id="KW-1133">Transmembrane helix</keyword>
<gene>
    <name evidence="7" type="ORF">FHS23_000744</name>
</gene>
<dbReference type="Proteomes" id="UP000550714">
    <property type="component" value="Unassembled WGS sequence"/>
</dbReference>
<evidence type="ECO:0000256" key="1">
    <source>
        <dbReference type="ARBA" id="ARBA00004141"/>
    </source>
</evidence>
<evidence type="ECO:0000256" key="6">
    <source>
        <dbReference type="SAM" id="SignalP"/>
    </source>
</evidence>
<sequence length="185" mass="19511">MILRRVARPLLAAIFISGGLNALRQAEGHAQAAEPFLSENVLPVAEALPVETDPVAVVKFDGAVKVAAGTMLALGKFRRLSSLALLTSITATTVAGHRFWEKTDEGERAQEQVQFLKNAGLAGGLILAMADTEGKPSVGWRAKRAARKARNEVAGTTDSLHHATVKAKGKAESKLDKAGKALTAH</sequence>
<dbReference type="AlphaFoldDB" id="A0A839RYS9"/>
<keyword evidence="4" id="KW-0472">Membrane</keyword>
<dbReference type="GO" id="GO:0016020">
    <property type="term" value="C:membrane"/>
    <property type="evidence" value="ECO:0007669"/>
    <property type="project" value="UniProtKB-SubCell"/>
</dbReference>
<reference evidence="7 8" key="1">
    <citation type="submission" date="2020-08" db="EMBL/GenBank/DDBJ databases">
        <title>Genomic Encyclopedia of Type Strains, Phase III (KMG-III): the genomes of soil and plant-associated and newly described type strains.</title>
        <authorList>
            <person name="Whitman W."/>
        </authorList>
    </citation>
    <scope>NUCLEOTIDE SEQUENCE [LARGE SCALE GENOMIC DNA]</scope>
    <source>
        <strain evidence="7 8">CECT 8577</strain>
    </source>
</reference>
<comment type="caution">
    <text evidence="7">The sequence shown here is derived from an EMBL/GenBank/DDBJ whole genome shotgun (WGS) entry which is preliminary data.</text>
</comment>
<organism evidence="7 8">
    <name type="scientific">Prauserella isguenensis</name>
    <dbReference type="NCBI Taxonomy" id="1470180"/>
    <lineage>
        <taxon>Bacteria</taxon>
        <taxon>Bacillati</taxon>
        <taxon>Actinomycetota</taxon>
        <taxon>Actinomycetes</taxon>
        <taxon>Pseudonocardiales</taxon>
        <taxon>Pseudonocardiaceae</taxon>
        <taxon>Prauserella</taxon>
    </lineage>
</organism>
<feature type="region of interest" description="Disordered" evidence="5">
    <location>
        <begin position="150"/>
        <end position="185"/>
    </location>
</feature>
<keyword evidence="6" id="KW-0732">Signal</keyword>
<keyword evidence="2" id="KW-0812">Transmembrane</keyword>
<evidence type="ECO:0000256" key="4">
    <source>
        <dbReference type="ARBA" id="ARBA00023136"/>
    </source>
</evidence>
<feature type="chain" id="PRO_5039152759" evidence="6">
    <location>
        <begin position="23"/>
        <end position="185"/>
    </location>
</feature>
<protein>
    <submittedName>
        <fullName evidence="7">Putative membrane protein YphA (DoxX/SURF4 family)</fullName>
    </submittedName>
</protein>
<dbReference type="Pfam" id="PF07681">
    <property type="entry name" value="DoxX"/>
    <property type="match status" value="1"/>
</dbReference>
<evidence type="ECO:0000256" key="3">
    <source>
        <dbReference type="ARBA" id="ARBA00022989"/>
    </source>
</evidence>
<comment type="subcellular location">
    <subcellularLocation>
        <location evidence="1">Membrane</location>
        <topology evidence="1">Multi-pass membrane protein</topology>
    </subcellularLocation>
</comment>
<proteinExistence type="predicted"/>
<dbReference type="RefSeq" id="WP_183647754.1">
    <property type="nucleotide sequence ID" value="NZ_JACHWU010000001.1"/>
</dbReference>
<evidence type="ECO:0000256" key="5">
    <source>
        <dbReference type="SAM" id="MobiDB-lite"/>
    </source>
</evidence>
<evidence type="ECO:0000313" key="7">
    <source>
        <dbReference type="EMBL" id="MBB3049749.1"/>
    </source>
</evidence>
<evidence type="ECO:0000256" key="2">
    <source>
        <dbReference type="ARBA" id="ARBA00022692"/>
    </source>
</evidence>
<feature type="signal peptide" evidence="6">
    <location>
        <begin position="1"/>
        <end position="22"/>
    </location>
</feature>
<name>A0A839RYS9_9PSEU</name>
<dbReference type="EMBL" id="JACHWU010000001">
    <property type="protein sequence ID" value="MBB3049749.1"/>
    <property type="molecule type" value="Genomic_DNA"/>
</dbReference>
<dbReference type="InterPro" id="IPR032808">
    <property type="entry name" value="DoxX"/>
</dbReference>
<evidence type="ECO:0000313" key="8">
    <source>
        <dbReference type="Proteomes" id="UP000550714"/>
    </source>
</evidence>
<accession>A0A839RYS9</accession>
<keyword evidence="8" id="KW-1185">Reference proteome</keyword>